<accession>A0A7X1NLN2</accession>
<organism evidence="2 3">
    <name type="scientific">Paraburkholderia franconis</name>
    <dbReference type="NCBI Taxonomy" id="2654983"/>
    <lineage>
        <taxon>Bacteria</taxon>
        <taxon>Pseudomonadati</taxon>
        <taxon>Pseudomonadota</taxon>
        <taxon>Betaproteobacteria</taxon>
        <taxon>Burkholderiales</taxon>
        <taxon>Burkholderiaceae</taxon>
        <taxon>Paraburkholderia</taxon>
    </lineage>
</organism>
<evidence type="ECO:0000313" key="3">
    <source>
        <dbReference type="Proteomes" id="UP000484381"/>
    </source>
</evidence>
<dbReference type="EMBL" id="WHNP01000245">
    <property type="protein sequence ID" value="MPW24159.1"/>
    <property type="molecule type" value="Genomic_DNA"/>
</dbReference>
<feature type="signal peptide" evidence="1">
    <location>
        <begin position="1"/>
        <end position="33"/>
    </location>
</feature>
<feature type="chain" id="PRO_5030747817" evidence="1">
    <location>
        <begin position="34"/>
        <end position="102"/>
    </location>
</feature>
<comment type="caution">
    <text evidence="2">The sequence shown here is derived from an EMBL/GenBank/DDBJ whole genome shotgun (WGS) entry which is preliminary data.</text>
</comment>
<feature type="non-terminal residue" evidence="2">
    <location>
        <position position="102"/>
    </location>
</feature>
<name>A0A7X1NLN2_9BURK</name>
<keyword evidence="3" id="KW-1185">Reference proteome</keyword>
<protein>
    <submittedName>
        <fullName evidence="2">Alginate export family protein</fullName>
    </submittedName>
</protein>
<reference evidence="2 3" key="1">
    <citation type="submission" date="2019-10" db="EMBL/GenBank/DDBJ databases">
        <title>Paraburkholderia sp. isolated from nodules of Mimosa pudica from Brazilian Atlantic Forest soils.</title>
        <authorList>
            <person name="Paulitsch F."/>
            <person name="Hungria M."/>
            <person name="Dall'Agnol R."/>
        </authorList>
    </citation>
    <scope>NUCLEOTIDE SEQUENCE [LARGE SCALE GENOMIC DNA]</scope>
    <source>
        <strain evidence="2 3">CNPSo 3157</strain>
    </source>
</reference>
<keyword evidence="1" id="KW-0732">Signal</keyword>
<dbReference type="Proteomes" id="UP000484381">
    <property type="component" value="Unassembled WGS sequence"/>
</dbReference>
<evidence type="ECO:0000256" key="1">
    <source>
        <dbReference type="SAM" id="SignalP"/>
    </source>
</evidence>
<proteinExistence type="predicted"/>
<gene>
    <name evidence="2" type="ORF">GCT13_47980</name>
</gene>
<evidence type="ECO:0000313" key="2">
    <source>
        <dbReference type="EMBL" id="MPW24159.1"/>
    </source>
</evidence>
<dbReference type="AlphaFoldDB" id="A0A7X1NLN2"/>
<sequence>MTHVWPRPFAGTNAVAYLALFVAGLALSGSARATEETASADTATAACTAKRPVVLFNRWQEDWSVLADKCVPRQPLDSLKYIPLGGDPHSYLSLGANLRERL</sequence>